<dbReference type="InterPro" id="IPR011047">
    <property type="entry name" value="Quinoprotein_ADH-like_sf"/>
</dbReference>
<evidence type="ECO:0000256" key="7">
    <source>
        <dbReference type="PROSITE-ProRule" id="PRU00221"/>
    </source>
</evidence>
<evidence type="ECO:0000313" key="9">
    <source>
        <dbReference type="EMBL" id="RXN23523.1"/>
    </source>
</evidence>
<dbReference type="PANTHER" id="PTHR13720">
    <property type="entry name" value="WD-40 REPEAT PROTEIN"/>
    <property type="match status" value="1"/>
</dbReference>
<feature type="compositionally biased region" description="Basic and acidic residues" evidence="8">
    <location>
        <begin position="922"/>
        <end position="940"/>
    </location>
</feature>
<keyword evidence="3 7" id="KW-0853">WD repeat</keyword>
<feature type="repeat" description="WD" evidence="7">
    <location>
        <begin position="353"/>
        <end position="394"/>
    </location>
</feature>
<comment type="subcellular location">
    <subcellularLocation>
        <location evidence="1">Cell projection</location>
        <location evidence="1">Cilium</location>
    </subcellularLocation>
</comment>
<dbReference type="SUPFAM" id="SSF101908">
    <property type="entry name" value="Putative isomerase YbhE"/>
    <property type="match status" value="1"/>
</dbReference>
<dbReference type="STRING" id="84645.A0A498MUL7"/>
<keyword evidence="4" id="KW-0677">Repeat</keyword>
<dbReference type="EMBL" id="QBIY01012561">
    <property type="protein sequence ID" value="RXN23523.1"/>
    <property type="molecule type" value="Genomic_DNA"/>
</dbReference>
<feature type="compositionally biased region" description="Polar residues" evidence="8">
    <location>
        <begin position="1002"/>
        <end position="1011"/>
    </location>
</feature>
<dbReference type="Gene3D" id="2.130.10.10">
    <property type="entry name" value="YVTN repeat-like/Quinoprotein amine dehydrogenase"/>
    <property type="match status" value="2"/>
</dbReference>
<keyword evidence="10" id="KW-1185">Reference proteome</keyword>
<dbReference type="SMART" id="SM00320">
    <property type="entry name" value="WD40"/>
    <property type="match status" value="8"/>
</dbReference>
<feature type="region of interest" description="Disordered" evidence="8">
    <location>
        <begin position="1"/>
        <end position="43"/>
    </location>
</feature>
<keyword evidence="5" id="KW-0966">Cell projection</keyword>
<comment type="caution">
    <text evidence="9">The sequence shown here is derived from an EMBL/GenBank/DDBJ whole genome shotgun (WGS) entry which is preliminary data.</text>
</comment>
<dbReference type="InterPro" id="IPR006804">
    <property type="entry name" value="BCL7"/>
</dbReference>
<dbReference type="PANTHER" id="PTHR13720:SF13">
    <property type="entry name" value="CILIA- AND FLAGELLA-ASSOCIATED PROTEIN 251"/>
    <property type="match status" value="1"/>
</dbReference>
<dbReference type="PROSITE" id="PS50082">
    <property type="entry name" value="WD_REPEATS_2"/>
    <property type="match status" value="1"/>
</dbReference>
<evidence type="ECO:0000256" key="1">
    <source>
        <dbReference type="ARBA" id="ARBA00004138"/>
    </source>
</evidence>
<protein>
    <recommendedName>
        <fullName evidence="6">Cilia- and flagella-associated protein 251</fullName>
    </recommendedName>
</protein>
<evidence type="ECO:0000256" key="4">
    <source>
        <dbReference type="ARBA" id="ARBA00022737"/>
    </source>
</evidence>
<dbReference type="GO" id="GO:0036126">
    <property type="term" value="C:sperm flagellum"/>
    <property type="evidence" value="ECO:0007669"/>
    <property type="project" value="TreeGrafter"/>
</dbReference>
<dbReference type="InterPro" id="IPR001680">
    <property type="entry name" value="WD40_rpt"/>
</dbReference>
<evidence type="ECO:0000256" key="3">
    <source>
        <dbReference type="ARBA" id="ARBA00022574"/>
    </source>
</evidence>
<evidence type="ECO:0000256" key="5">
    <source>
        <dbReference type="ARBA" id="ARBA00023273"/>
    </source>
</evidence>
<gene>
    <name evidence="9" type="ORF">ROHU_022929</name>
</gene>
<dbReference type="SUPFAM" id="SSF50998">
    <property type="entry name" value="Quinoprotein alcohol dehydrogenase-like"/>
    <property type="match status" value="1"/>
</dbReference>
<dbReference type="InterPro" id="IPR011992">
    <property type="entry name" value="EF-hand-dom_pair"/>
</dbReference>
<evidence type="ECO:0000256" key="2">
    <source>
        <dbReference type="ARBA" id="ARBA00010326"/>
    </source>
</evidence>
<proteinExistence type="inferred from homology"/>
<dbReference type="Pfam" id="PF04714">
    <property type="entry name" value="BCL_N"/>
    <property type="match status" value="1"/>
</dbReference>
<dbReference type="AlphaFoldDB" id="A0A498MUL7"/>
<organism evidence="9 10">
    <name type="scientific">Labeo rohita</name>
    <name type="common">Indian major carp</name>
    <name type="synonym">Cyprinus rohita</name>
    <dbReference type="NCBI Taxonomy" id="84645"/>
    <lineage>
        <taxon>Eukaryota</taxon>
        <taxon>Metazoa</taxon>
        <taxon>Chordata</taxon>
        <taxon>Craniata</taxon>
        <taxon>Vertebrata</taxon>
        <taxon>Euteleostomi</taxon>
        <taxon>Actinopterygii</taxon>
        <taxon>Neopterygii</taxon>
        <taxon>Teleostei</taxon>
        <taxon>Ostariophysi</taxon>
        <taxon>Cypriniformes</taxon>
        <taxon>Cyprinidae</taxon>
        <taxon>Labeoninae</taxon>
        <taxon>Labeonini</taxon>
        <taxon>Labeo</taxon>
    </lineage>
</organism>
<evidence type="ECO:0000256" key="6">
    <source>
        <dbReference type="ARBA" id="ARBA00040994"/>
    </source>
</evidence>
<reference evidence="9 10" key="1">
    <citation type="submission" date="2018-03" db="EMBL/GenBank/DDBJ databases">
        <title>Draft genome sequence of Rohu Carp (Labeo rohita).</title>
        <authorList>
            <person name="Das P."/>
            <person name="Kushwaha B."/>
            <person name="Joshi C.G."/>
            <person name="Kumar D."/>
            <person name="Nagpure N.S."/>
            <person name="Sahoo L."/>
            <person name="Das S.P."/>
            <person name="Bit A."/>
            <person name="Patnaik S."/>
            <person name="Meher P.K."/>
            <person name="Jayasankar P."/>
            <person name="Koringa P.G."/>
            <person name="Patel N.V."/>
            <person name="Hinsu A.T."/>
            <person name="Kumar R."/>
            <person name="Pandey M."/>
            <person name="Agarwal S."/>
            <person name="Srivastava S."/>
            <person name="Singh M."/>
            <person name="Iquebal M.A."/>
            <person name="Jaiswal S."/>
            <person name="Angadi U.B."/>
            <person name="Kumar N."/>
            <person name="Raza M."/>
            <person name="Shah T.M."/>
            <person name="Rai A."/>
            <person name="Jena J.K."/>
        </authorList>
    </citation>
    <scope>NUCLEOTIDE SEQUENCE [LARGE SCALE GENOMIC DNA]</scope>
    <source>
        <strain evidence="9">DASCIFA01</strain>
        <tissue evidence="9">Testis</tissue>
    </source>
</reference>
<feature type="compositionally biased region" description="Basic and acidic residues" evidence="8">
    <location>
        <begin position="1061"/>
        <end position="1070"/>
    </location>
</feature>
<sequence>MSTTNGTSTASDRTDAETEDAGEQKNTEGKEKELHDEDEKERSELYSLRENITDSNIYTATSPSVIPKETRTKTHPLVLDWAYGMNQTLPILSLQDEERLVILYICAHVAVMYDYTSNAQHLLQGHGSPITCLCASEDRRWLVTADMGQESLVIVWDAYTGIPVRTLFDCHPEGGVSALALSKDSKYLATVGAGAVQTFNMVLGSLSQSIFHYNGEQTFTATSAGNIVLWDKQNESVFRQPVVRKAIKLVPLQKEAITVLTLTDSFIVTGDVNGHIKFYDGNLKLINLYNEFNLDPIRSISFSKEKPSISGLGCPKDCTLDAKPFVIRNFVLSTTHATAVHVNAQRNVPQTLLKEHAEPLEAVACHPKQPLVAMGSHSGTIKAWDYERKEAVCSRVFQPHKQIRCITYDPQGFYLAVGFASGALQIVDACTLQSDVEECLQYSQDSITHIAFSQDSCYLAAADTGKAVTLLHRCKEGTQEIWKYQGRYHSHYKPIQDLLFGVDLDSNQPRLLSLGMDRRLVEYDLQNSGENGLLILSYDRIEQSAVPTCMVWYPPLTPEHFILTASNLHKMKLFNATSKMCRKTVFGPSYGSPVKKMAILPASKDGDPNSRYMAYITQDKVGIQILPLDGNPHKSFAMICHSTGVSTLACSYDGRYAFTAGGQDCTVFSWELNLSSLEASAALGGKGMHPFYNLLEGGRDGQLFKEMEEYFYYCQLQNQDLDTMETRLVSTRIPLADVPFLMRALGFYPTEQELEDMQNEVKFSRYAETRNYVTDIDLEEFIKLYVNHRPAFGISRQELCNAFQVLGKPDEEGKYAIDRDELLELLQARGEHMTEDDLAECFTALLGVSAEGGSGTGSEQKDILPTAVMSGRSVRAETRSRAKDDIKRVMAAIEKVRKWEKKWVTVGDTSLRIYKWVPVTEPKSDDKNKNKKKGKDDKYGSEVTTPENSSSPGMMDMHDDNSNQSSIADSSPLKQETSNNTSPAPEPMAASQNDSNDLKNDQYPSKQPSSGQDHKSEQNHCSSESITAKRDSKLQGDSEHFLDSSKSTQDLEDGAPPSKKGKIDSSSEES</sequence>
<feature type="compositionally biased region" description="Basic and acidic residues" evidence="8">
    <location>
        <begin position="1027"/>
        <end position="1043"/>
    </location>
</feature>
<dbReference type="InterPro" id="IPR050630">
    <property type="entry name" value="WD_repeat_EMAP"/>
</dbReference>
<dbReference type="Gene3D" id="1.10.238.10">
    <property type="entry name" value="EF-hand"/>
    <property type="match status" value="1"/>
</dbReference>
<feature type="compositionally biased region" description="Polar residues" evidence="8">
    <location>
        <begin position="1"/>
        <end position="11"/>
    </location>
</feature>
<dbReference type="SUPFAM" id="SSF47473">
    <property type="entry name" value="EF-hand"/>
    <property type="match status" value="1"/>
</dbReference>
<evidence type="ECO:0000313" key="10">
    <source>
        <dbReference type="Proteomes" id="UP000290572"/>
    </source>
</evidence>
<comment type="similarity">
    <text evidence="2">Belongs to the BCL7 family.</text>
</comment>
<dbReference type="Proteomes" id="UP000290572">
    <property type="component" value="Unassembled WGS sequence"/>
</dbReference>
<name>A0A498MUL7_LABRO</name>
<dbReference type="Pfam" id="PF00400">
    <property type="entry name" value="WD40"/>
    <property type="match status" value="4"/>
</dbReference>
<dbReference type="InterPro" id="IPR015943">
    <property type="entry name" value="WD40/YVTN_repeat-like_dom_sf"/>
</dbReference>
<feature type="compositionally biased region" description="Polar residues" evidence="8">
    <location>
        <begin position="962"/>
        <end position="983"/>
    </location>
</feature>
<evidence type="ECO:0000256" key="8">
    <source>
        <dbReference type="SAM" id="MobiDB-lite"/>
    </source>
</evidence>
<feature type="region of interest" description="Disordered" evidence="8">
    <location>
        <begin position="921"/>
        <end position="1070"/>
    </location>
</feature>
<accession>A0A498MUL7</accession>
<feature type="compositionally biased region" description="Polar residues" evidence="8">
    <location>
        <begin position="942"/>
        <end position="952"/>
    </location>
</feature>
<feature type="compositionally biased region" description="Basic and acidic residues" evidence="8">
    <location>
        <begin position="12"/>
        <end position="43"/>
    </location>
</feature>